<evidence type="ECO:0000313" key="2">
    <source>
        <dbReference type="Proteomes" id="UP001165960"/>
    </source>
</evidence>
<sequence length="138" mass="15275">MTGFLTAINILAYNFVIEYTLGKLNIVPDTISRWEDLEDNPTSDLDHNDRAVLSSSQFLSSIIEISAFTALDQEIMKAQMSFAFQEELTNMLKKTPKAVLVNNQGISYVNGSLVIPEGNLRTQAVSHMHEGQLAGKKA</sequence>
<name>A0ACC2SCG5_9FUNG</name>
<dbReference type="EMBL" id="QTSX02005287">
    <property type="protein sequence ID" value="KAJ9060000.1"/>
    <property type="molecule type" value="Genomic_DNA"/>
</dbReference>
<gene>
    <name evidence="1" type="ORF">DSO57_1035542</name>
</gene>
<reference evidence="1" key="1">
    <citation type="submission" date="2022-04" db="EMBL/GenBank/DDBJ databases">
        <title>Genome of the entomopathogenic fungus Entomophthora muscae.</title>
        <authorList>
            <person name="Elya C."/>
            <person name="Lovett B.R."/>
            <person name="Lee E."/>
            <person name="Macias A.M."/>
            <person name="Hajek A.E."/>
            <person name="De Bivort B.L."/>
            <person name="Kasson M.T."/>
            <person name="De Fine Licht H.H."/>
            <person name="Stajich J.E."/>
        </authorList>
    </citation>
    <scope>NUCLEOTIDE SEQUENCE</scope>
    <source>
        <strain evidence="1">Berkeley</strain>
    </source>
</reference>
<organism evidence="1 2">
    <name type="scientific">Entomophthora muscae</name>
    <dbReference type="NCBI Taxonomy" id="34485"/>
    <lineage>
        <taxon>Eukaryota</taxon>
        <taxon>Fungi</taxon>
        <taxon>Fungi incertae sedis</taxon>
        <taxon>Zoopagomycota</taxon>
        <taxon>Entomophthoromycotina</taxon>
        <taxon>Entomophthoromycetes</taxon>
        <taxon>Entomophthorales</taxon>
        <taxon>Entomophthoraceae</taxon>
        <taxon>Entomophthora</taxon>
    </lineage>
</organism>
<protein>
    <submittedName>
        <fullName evidence="1">Uncharacterized protein</fullName>
    </submittedName>
</protein>
<proteinExistence type="predicted"/>
<comment type="caution">
    <text evidence="1">The sequence shown here is derived from an EMBL/GenBank/DDBJ whole genome shotgun (WGS) entry which is preliminary data.</text>
</comment>
<evidence type="ECO:0000313" key="1">
    <source>
        <dbReference type="EMBL" id="KAJ9060000.1"/>
    </source>
</evidence>
<dbReference type="Proteomes" id="UP001165960">
    <property type="component" value="Unassembled WGS sequence"/>
</dbReference>
<keyword evidence="2" id="KW-1185">Reference proteome</keyword>
<accession>A0ACC2SCG5</accession>